<evidence type="ECO:0000256" key="4">
    <source>
        <dbReference type="ARBA" id="ARBA00022989"/>
    </source>
</evidence>
<keyword evidence="3 6" id="KW-0812">Transmembrane</keyword>
<dbReference type="Proteomes" id="UP000078290">
    <property type="component" value="Unassembled WGS sequence"/>
</dbReference>
<reference evidence="8" key="1">
    <citation type="submission" date="2016-05" db="EMBL/GenBank/DDBJ databases">
        <authorList>
            <person name="Wang W."/>
            <person name="Zhu L."/>
        </authorList>
    </citation>
    <scope>NUCLEOTIDE SEQUENCE [LARGE SCALE GENOMIC DNA]</scope>
    <source>
        <strain evidence="8">W-2</strain>
    </source>
</reference>
<dbReference type="GO" id="GO:0005886">
    <property type="term" value="C:plasma membrane"/>
    <property type="evidence" value="ECO:0007669"/>
    <property type="project" value="TreeGrafter"/>
</dbReference>
<comment type="subcellular location">
    <subcellularLocation>
        <location evidence="1">Membrane</location>
        <topology evidence="1">Multi-pass membrane protein</topology>
    </subcellularLocation>
</comment>
<evidence type="ECO:0000313" key="7">
    <source>
        <dbReference type="EMBL" id="OAT72853.1"/>
    </source>
</evidence>
<feature type="transmembrane region" description="Helical" evidence="6">
    <location>
        <begin position="34"/>
        <end position="55"/>
    </location>
</feature>
<evidence type="ECO:0000256" key="2">
    <source>
        <dbReference type="ARBA" id="ARBA00005268"/>
    </source>
</evidence>
<dbReference type="AlphaFoldDB" id="A0A1B7KRY1"/>
<evidence type="ECO:0000256" key="1">
    <source>
        <dbReference type="ARBA" id="ARBA00004141"/>
    </source>
</evidence>
<keyword evidence="5 6" id="KW-0472">Membrane</keyword>
<dbReference type="InterPro" id="IPR005226">
    <property type="entry name" value="UPF0014_fam"/>
</dbReference>
<evidence type="ECO:0000256" key="6">
    <source>
        <dbReference type="SAM" id="Phobius"/>
    </source>
</evidence>
<feature type="transmembrane region" description="Helical" evidence="6">
    <location>
        <begin position="121"/>
        <end position="142"/>
    </location>
</feature>
<keyword evidence="4 6" id="KW-1133">Transmembrane helix</keyword>
<feature type="transmembrane region" description="Helical" evidence="6">
    <location>
        <begin position="61"/>
        <end position="79"/>
    </location>
</feature>
<name>A0A1B7KRY1_PARTM</name>
<organism evidence="7 8">
    <name type="scientific">Parageobacillus thermoglucosidasius</name>
    <name type="common">Geobacillus thermoglucosidasius</name>
    <dbReference type="NCBI Taxonomy" id="1426"/>
    <lineage>
        <taxon>Bacteria</taxon>
        <taxon>Bacillati</taxon>
        <taxon>Bacillota</taxon>
        <taxon>Bacilli</taxon>
        <taxon>Bacillales</taxon>
        <taxon>Anoxybacillaceae</taxon>
        <taxon>Parageobacillus</taxon>
    </lineage>
</organism>
<comment type="caution">
    <text evidence="7">The sequence shown here is derived from an EMBL/GenBank/DDBJ whole genome shotgun (WGS) entry which is preliminary data.</text>
</comment>
<feature type="transmembrane region" description="Helical" evidence="6">
    <location>
        <begin position="6"/>
        <end position="22"/>
    </location>
</feature>
<evidence type="ECO:0000256" key="5">
    <source>
        <dbReference type="ARBA" id="ARBA00023136"/>
    </source>
</evidence>
<dbReference type="Pfam" id="PF03649">
    <property type="entry name" value="UPF0014"/>
    <property type="match status" value="1"/>
</dbReference>
<evidence type="ECO:0008006" key="9">
    <source>
        <dbReference type="Google" id="ProtNLM"/>
    </source>
</evidence>
<dbReference type="PANTHER" id="PTHR30028:SF0">
    <property type="entry name" value="PROTEIN ALUMINUM SENSITIVE 3"/>
    <property type="match status" value="1"/>
</dbReference>
<feature type="transmembrane region" description="Helical" evidence="6">
    <location>
        <begin position="91"/>
        <end position="115"/>
    </location>
</feature>
<sequence length="244" mass="27585">MNEISHTSLFVIWLFILVPVFVSYRQSLKLEKDIIWSSLRGFVQLLILGYCISYLFSLEKWYVIIGYVLLMVAVASFNVSRRGNDTKRTFFLVFFSMIVSVGIPIMLWLICRIIPFQARYIIPVAGMFSGTAMVAASVVLETMKQGKHDNIKQYAVKIAMIPTIDSLKTMGLVQIPGTMTGMILAGAEPIAAVKYQIFIVFTLLVVAAISSITVCFLNYRVFYQTNDRQGVDLNRSLNNDDVYL</sequence>
<evidence type="ECO:0000256" key="3">
    <source>
        <dbReference type="ARBA" id="ARBA00022692"/>
    </source>
</evidence>
<dbReference type="OrthoDB" id="9791807at2"/>
<comment type="similarity">
    <text evidence="2">Belongs to the UPF0014 family.</text>
</comment>
<dbReference type="EMBL" id="LXMA01000023">
    <property type="protein sequence ID" value="OAT72853.1"/>
    <property type="molecule type" value="Genomic_DNA"/>
</dbReference>
<evidence type="ECO:0000313" key="8">
    <source>
        <dbReference type="Proteomes" id="UP000078290"/>
    </source>
</evidence>
<dbReference type="PANTHER" id="PTHR30028">
    <property type="entry name" value="UPF0014 INNER MEMBRANE PROTEIN YBBM-RELATED"/>
    <property type="match status" value="1"/>
</dbReference>
<accession>A0A1B7KRY1</accession>
<dbReference type="RefSeq" id="WP_064551822.1">
    <property type="nucleotide sequence ID" value="NZ_LXMA01000023.1"/>
</dbReference>
<proteinExistence type="inferred from homology"/>
<gene>
    <name evidence="7" type="ORF">A7K69_07920</name>
</gene>
<feature type="transmembrane region" description="Helical" evidence="6">
    <location>
        <begin position="195"/>
        <end position="219"/>
    </location>
</feature>
<protein>
    <recommendedName>
        <fullName evidence="9">Iron export ABC transporter permease subunit FetB</fullName>
    </recommendedName>
</protein>